<protein>
    <submittedName>
        <fullName evidence="1">Uncharacterized protein</fullName>
    </submittedName>
</protein>
<dbReference type="EMBL" id="MN739569">
    <property type="protein sequence ID" value="QHT13474.1"/>
    <property type="molecule type" value="Genomic_DNA"/>
</dbReference>
<dbReference type="AlphaFoldDB" id="A0A6C0DBD2"/>
<accession>A0A6C0DBD2</accession>
<evidence type="ECO:0000313" key="1">
    <source>
        <dbReference type="EMBL" id="QHT13474.1"/>
    </source>
</evidence>
<organism evidence="1">
    <name type="scientific">viral metagenome</name>
    <dbReference type="NCBI Taxonomy" id="1070528"/>
    <lineage>
        <taxon>unclassified sequences</taxon>
        <taxon>metagenomes</taxon>
        <taxon>organismal metagenomes</taxon>
    </lineage>
</organism>
<sequence>MDFKNKYLKYKKKYLDLKVIIGGNTPYDTDTIIKSIKTQNENLLEKGIIFISKNQYTDLYKLLVTDLWIRLEKCEIINLEDLENKMLLIIDLFNLLKKNNNTLKNKTETKYSINEAEEREDYIKQKDGSVEQNVEAFKKYQLGKEINKNRFNTTINNLDGYLESINKSYKKIIKPLIEKWLDKEENKNLQKIRHLFTFAHNDADLVKYIIEHKNVKSVFVKNEFGDCKYEKLYSINLLYVKNRYYVQNDTDENKQKKLIKYLQEEYDKFIAEYKKFLSCKKQLVGLTCELIINGIKADNHDTISTKGTFGTLTYKKLEEIDKGIWLEFINNNNTIYPTQ</sequence>
<name>A0A6C0DBD2_9ZZZZ</name>
<proteinExistence type="predicted"/>
<reference evidence="1" key="1">
    <citation type="journal article" date="2020" name="Nature">
        <title>Giant virus diversity and host interactions through global metagenomics.</title>
        <authorList>
            <person name="Schulz F."/>
            <person name="Roux S."/>
            <person name="Paez-Espino D."/>
            <person name="Jungbluth S."/>
            <person name="Walsh D.A."/>
            <person name="Denef V.J."/>
            <person name="McMahon K.D."/>
            <person name="Konstantinidis K.T."/>
            <person name="Eloe-Fadrosh E.A."/>
            <person name="Kyrpides N.C."/>
            <person name="Woyke T."/>
        </authorList>
    </citation>
    <scope>NUCLEOTIDE SEQUENCE</scope>
    <source>
        <strain evidence="1">GVMAG-M-3300023174-131</strain>
    </source>
</reference>